<reference evidence="1 2" key="1">
    <citation type="submission" date="2018-11" db="EMBL/GenBank/DDBJ databases">
        <title>Proposal to divide the Flavobacteriaceae and reorganize its genera based on Amino Acid Identity values calculated from whole genome sequences.</title>
        <authorList>
            <person name="Nicholson A.C."/>
            <person name="Gulvik C.A."/>
            <person name="Whitney A.M."/>
            <person name="Humrighouse B.W."/>
            <person name="Bell M."/>
            <person name="Holmes B."/>
            <person name="Steigerwalt A.G."/>
            <person name="Villarma A."/>
            <person name="Sheth M."/>
            <person name="Batra D."/>
            <person name="Pryor J."/>
            <person name="Bernardet J.-F."/>
            <person name="Hugo C."/>
            <person name="Kampfer P."/>
            <person name="Newman J."/>
            <person name="McQuiston J.R."/>
        </authorList>
    </citation>
    <scope>NUCLEOTIDE SEQUENCE [LARGE SCALE GENOMIC DNA]</scope>
    <source>
        <strain evidence="1 2">KC_1864</strain>
    </source>
</reference>
<dbReference type="EMBL" id="CP033924">
    <property type="protein sequence ID" value="AZA80836.1"/>
    <property type="molecule type" value="Genomic_DNA"/>
</dbReference>
<evidence type="ECO:0000313" key="2">
    <source>
        <dbReference type="Proteomes" id="UP000279972"/>
    </source>
</evidence>
<gene>
    <name evidence="1" type="ORF">EG342_02440</name>
</gene>
<dbReference type="Proteomes" id="UP000279972">
    <property type="component" value="Chromosome"/>
</dbReference>
<proteinExistence type="predicted"/>
<evidence type="ECO:0000313" key="1">
    <source>
        <dbReference type="EMBL" id="AZA80836.1"/>
    </source>
</evidence>
<sequence>MPFYNIIMSERYILIPKSLTLEQRLSKFPPDFELSNDYCLYFISELIKESSYQNQKKNDLPSSTKFFIPRCSQINQSIYKDSKKHLDYLYKDFSGEGRMLFRKNYEEDKCYSYNLPEYYWGDGELKLVCITEEDLIDNIIKYDKPQIDNIVRKRFNFTINYFDISRFEFDAELALNELYLKYQQTGNYAKYLKNAVRIMNFKNGYFPFWHKPKTDGRLHTAITQFPKTCRKYLKYDGESLAEVDLSSSIPFFLSYVLSIPTDTDTAISAKDAVLYAQLPYSEDILYHYMLAESSVIPSIREIADFAGLIQNNRLYEFFMDDFMNLDNFESNFENMFQRPFDGDTDELKKYSKRRLLSMLFANTKYYEQEQSVFYRHFPSIHDVVKKFKQAKFRDFKKSKRHKKLSFMLFQLESHFMLNIIAREINNKFKRKIPLFTLHDCLVVKESDLDQVYELMHEIFMREIGYAPNMTQKVWK</sequence>
<accession>A0ABM7AT58</accession>
<name>A0ABM7AT58_CHRLC</name>
<keyword evidence="2" id="KW-1185">Reference proteome</keyword>
<organism evidence="1 2">
    <name type="scientific">Chryseobacterium lactis</name>
    <dbReference type="NCBI Taxonomy" id="1241981"/>
    <lineage>
        <taxon>Bacteria</taxon>
        <taxon>Pseudomonadati</taxon>
        <taxon>Bacteroidota</taxon>
        <taxon>Flavobacteriia</taxon>
        <taxon>Flavobacteriales</taxon>
        <taxon>Weeksellaceae</taxon>
        <taxon>Chryseobacterium group</taxon>
        <taxon>Chryseobacterium</taxon>
    </lineage>
</organism>
<evidence type="ECO:0008006" key="3">
    <source>
        <dbReference type="Google" id="ProtNLM"/>
    </source>
</evidence>
<protein>
    <recommendedName>
        <fullName evidence="3">DNA-directed DNA polymerase family A palm domain-containing protein</fullName>
    </recommendedName>
</protein>